<accession>A0A6A6HHK1</accession>
<dbReference type="AlphaFoldDB" id="A0A6A6HHK1"/>
<reference evidence="1" key="1">
    <citation type="journal article" date="2020" name="Stud. Mycol.">
        <title>101 Dothideomycetes genomes: a test case for predicting lifestyles and emergence of pathogens.</title>
        <authorList>
            <person name="Haridas S."/>
            <person name="Albert R."/>
            <person name="Binder M."/>
            <person name="Bloem J."/>
            <person name="Labutti K."/>
            <person name="Salamov A."/>
            <person name="Andreopoulos B."/>
            <person name="Baker S."/>
            <person name="Barry K."/>
            <person name="Bills G."/>
            <person name="Bluhm B."/>
            <person name="Cannon C."/>
            <person name="Castanera R."/>
            <person name="Culley D."/>
            <person name="Daum C."/>
            <person name="Ezra D."/>
            <person name="Gonzalez J."/>
            <person name="Henrissat B."/>
            <person name="Kuo A."/>
            <person name="Liang C."/>
            <person name="Lipzen A."/>
            <person name="Lutzoni F."/>
            <person name="Magnuson J."/>
            <person name="Mondo S."/>
            <person name="Nolan M."/>
            <person name="Ohm R."/>
            <person name="Pangilinan J."/>
            <person name="Park H.-J."/>
            <person name="Ramirez L."/>
            <person name="Alfaro M."/>
            <person name="Sun H."/>
            <person name="Tritt A."/>
            <person name="Yoshinaga Y."/>
            <person name="Zwiers L.-H."/>
            <person name="Turgeon B."/>
            <person name="Goodwin S."/>
            <person name="Spatafora J."/>
            <person name="Crous P."/>
            <person name="Grigoriev I."/>
        </authorList>
    </citation>
    <scope>NUCLEOTIDE SEQUENCE</scope>
    <source>
        <strain evidence="1">Tuck. ex Michener</strain>
    </source>
</reference>
<evidence type="ECO:0000313" key="2">
    <source>
        <dbReference type="Proteomes" id="UP000800092"/>
    </source>
</evidence>
<dbReference type="SUPFAM" id="SSF51182">
    <property type="entry name" value="RmlC-like cupins"/>
    <property type="match status" value="1"/>
</dbReference>
<organism evidence="1 2">
    <name type="scientific">Viridothelium virens</name>
    <name type="common">Speckled blister lichen</name>
    <name type="synonym">Trypethelium virens</name>
    <dbReference type="NCBI Taxonomy" id="1048519"/>
    <lineage>
        <taxon>Eukaryota</taxon>
        <taxon>Fungi</taxon>
        <taxon>Dikarya</taxon>
        <taxon>Ascomycota</taxon>
        <taxon>Pezizomycotina</taxon>
        <taxon>Dothideomycetes</taxon>
        <taxon>Dothideomycetes incertae sedis</taxon>
        <taxon>Trypetheliales</taxon>
        <taxon>Trypetheliaceae</taxon>
        <taxon>Viridothelium</taxon>
    </lineage>
</organism>
<dbReference type="InterPro" id="IPR011051">
    <property type="entry name" value="RmlC_Cupin_sf"/>
</dbReference>
<dbReference type="EMBL" id="ML991780">
    <property type="protein sequence ID" value="KAF2237372.1"/>
    <property type="molecule type" value="Genomic_DNA"/>
</dbReference>
<dbReference type="Gene3D" id="2.60.120.10">
    <property type="entry name" value="Jelly Rolls"/>
    <property type="match status" value="1"/>
</dbReference>
<gene>
    <name evidence="1" type="ORF">EV356DRAFT_496147</name>
</gene>
<evidence type="ECO:0000313" key="1">
    <source>
        <dbReference type="EMBL" id="KAF2237372.1"/>
    </source>
</evidence>
<dbReference type="OrthoDB" id="1921208at2759"/>
<protein>
    <recommendedName>
        <fullName evidence="3">Cupin type-1 domain-containing protein</fullName>
    </recommendedName>
</protein>
<name>A0A6A6HHK1_VIRVR</name>
<sequence>MLPPHHHPRADNFVVLTASNPNASVDTYMIQENDAPVIKQNLQPLQMTIFPRGSLHTMVNTGCGNVQLVSSLNAENAGTLNAANNFYRLNDQIIGTVLGATGSQLNATMNNIPAIGTGSNAGSAECLSKCGLS</sequence>
<keyword evidence="2" id="KW-1185">Reference proteome</keyword>
<proteinExistence type="predicted"/>
<evidence type="ECO:0008006" key="3">
    <source>
        <dbReference type="Google" id="ProtNLM"/>
    </source>
</evidence>
<dbReference type="InterPro" id="IPR014710">
    <property type="entry name" value="RmlC-like_jellyroll"/>
</dbReference>
<dbReference type="Proteomes" id="UP000800092">
    <property type="component" value="Unassembled WGS sequence"/>
</dbReference>